<dbReference type="SUPFAM" id="SSF53187">
    <property type="entry name" value="Zn-dependent exopeptidases"/>
    <property type="match status" value="1"/>
</dbReference>
<dbReference type="CDD" id="cd03882">
    <property type="entry name" value="M28_nicalin_like"/>
    <property type="match status" value="1"/>
</dbReference>
<gene>
    <name evidence="12" type="primary">LOC112289631</name>
</gene>
<dbReference type="InterPro" id="IPR007484">
    <property type="entry name" value="Peptidase_M28"/>
</dbReference>
<evidence type="ECO:0000256" key="9">
    <source>
        <dbReference type="ARBA" id="ARBA00034873"/>
    </source>
</evidence>
<dbReference type="FunCoup" id="A0A7I4AAL8">
    <property type="interactions" value="4810"/>
</dbReference>
<dbReference type="PANTHER" id="PTHR31826">
    <property type="entry name" value="NICALIN"/>
    <property type="match status" value="1"/>
</dbReference>
<dbReference type="Proteomes" id="UP000006727">
    <property type="component" value="Chromosome 12"/>
</dbReference>
<dbReference type="Gene3D" id="3.40.630.10">
    <property type="entry name" value="Zn peptidases"/>
    <property type="match status" value="1"/>
</dbReference>
<evidence type="ECO:0000256" key="8">
    <source>
        <dbReference type="ARBA" id="ARBA00023180"/>
    </source>
</evidence>
<dbReference type="InParanoid" id="A0A7I4AAL8"/>
<dbReference type="InterPro" id="IPR016574">
    <property type="entry name" value="Nicalin"/>
</dbReference>
<comment type="subcellular location">
    <subcellularLocation>
        <location evidence="1">Endoplasmic reticulum membrane</location>
        <topology evidence="1">Single-pass membrane protein</topology>
    </subcellularLocation>
</comment>
<evidence type="ECO:0000313" key="13">
    <source>
        <dbReference type="Proteomes" id="UP000006727"/>
    </source>
</evidence>
<accession>A0A7I4AAL8</accession>
<evidence type="ECO:0000256" key="7">
    <source>
        <dbReference type="ARBA" id="ARBA00023136"/>
    </source>
</evidence>
<keyword evidence="3 10" id="KW-0812">Transmembrane</keyword>
<dbReference type="GeneID" id="112289631"/>
<feature type="transmembrane region" description="Helical" evidence="10">
    <location>
        <begin position="96"/>
        <end position="120"/>
    </location>
</feature>
<dbReference type="EnsemblPlants" id="Pp3c12_11630V3.2">
    <property type="protein sequence ID" value="Pp3c12_11630V3.2"/>
    <property type="gene ID" value="Pp3c12_11630"/>
</dbReference>
<evidence type="ECO:0000313" key="12">
    <source>
        <dbReference type="EnsemblPlants" id="Pp3c12_11630V3.2"/>
    </source>
</evidence>
<dbReference type="OrthoDB" id="5913609at2759"/>
<evidence type="ECO:0000256" key="5">
    <source>
        <dbReference type="ARBA" id="ARBA00022824"/>
    </source>
</evidence>
<dbReference type="Gramene" id="Pp3c12_11630V3.2">
    <property type="protein sequence ID" value="Pp3c12_11630V3.2"/>
    <property type="gene ID" value="Pp3c12_11630"/>
</dbReference>
<reference evidence="12 13" key="2">
    <citation type="journal article" date="2018" name="Plant J.">
        <title>The Physcomitrella patens chromosome-scale assembly reveals moss genome structure and evolution.</title>
        <authorList>
            <person name="Lang D."/>
            <person name="Ullrich K.K."/>
            <person name="Murat F."/>
            <person name="Fuchs J."/>
            <person name="Jenkins J."/>
            <person name="Haas F.B."/>
            <person name="Piednoel M."/>
            <person name="Gundlach H."/>
            <person name="Van Bel M."/>
            <person name="Meyberg R."/>
            <person name="Vives C."/>
            <person name="Morata J."/>
            <person name="Symeonidi A."/>
            <person name="Hiss M."/>
            <person name="Muchero W."/>
            <person name="Kamisugi Y."/>
            <person name="Saleh O."/>
            <person name="Blanc G."/>
            <person name="Decker E.L."/>
            <person name="van Gessel N."/>
            <person name="Grimwood J."/>
            <person name="Hayes R.D."/>
            <person name="Graham S.W."/>
            <person name="Gunter L.E."/>
            <person name="McDaniel S.F."/>
            <person name="Hoernstein S.N.W."/>
            <person name="Larsson A."/>
            <person name="Li F.W."/>
            <person name="Perroud P.F."/>
            <person name="Phillips J."/>
            <person name="Ranjan P."/>
            <person name="Rokshar D.S."/>
            <person name="Rothfels C.J."/>
            <person name="Schneider L."/>
            <person name="Shu S."/>
            <person name="Stevenson D.W."/>
            <person name="Thummler F."/>
            <person name="Tillich M."/>
            <person name="Villarreal Aguilar J.C."/>
            <person name="Widiez T."/>
            <person name="Wong G.K."/>
            <person name="Wymore A."/>
            <person name="Zhang Y."/>
            <person name="Zimmer A.D."/>
            <person name="Quatrano R.S."/>
            <person name="Mayer K.F.X."/>
            <person name="Goodstein D."/>
            <person name="Casacuberta J.M."/>
            <person name="Vandepoele K."/>
            <person name="Reski R."/>
            <person name="Cuming A.C."/>
            <person name="Tuskan G.A."/>
            <person name="Maumus F."/>
            <person name="Salse J."/>
            <person name="Schmutz J."/>
            <person name="Rensing S.A."/>
        </authorList>
    </citation>
    <scope>NUCLEOTIDE SEQUENCE [LARGE SCALE GENOMIC DNA]</scope>
    <source>
        <strain evidence="12 13">cv. Gransden 2004</strain>
    </source>
</reference>
<dbReference type="EMBL" id="ABEU02000012">
    <property type="status" value="NOT_ANNOTATED_CDS"/>
    <property type="molecule type" value="Genomic_DNA"/>
</dbReference>
<evidence type="ECO:0000256" key="4">
    <source>
        <dbReference type="ARBA" id="ARBA00022729"/>
    </source>
</evidence>
<evidence type="ECO:0000256" key="10">
    <source>
        <dbReference type="SAM" id="Phobius"/>
    </source>
</evidence>
<feature type="transmembrane region" description="Helical" evidence="10">
    <location>
        <begin position="599"/>
        <end position="618"/>
    </location>
</feature>
<reference evidence="12 13" key="1">
    <citation type="journal article" date="2008" name="Science">
        <title>The Physcomitrella genome reveals evolutionary insights into the conquest of land by plants.</title>
        <authorList>
            <person name="Rensing S."/>
            <person name="Lang D."/>
            <person name="Zimmer A."/>
            <person name="Terry A."/>
            <person name="Salamov A."/>
            <person name="Shapiro H."/>
            <person name="Nishiyama T."/>
            <person name="Perroud P.-F."/>
            <person name="Lindquist E."/>
            <person name="Kamisugi Y."/>
            <person name="Tanahashi T."/>
            <person name="Sakakibara K."/>
            <person name="Fujita T."/>
            <person name="Oishi K."/>
            <person name="Shin-I T."/>
            <person name="Kuroki Y."/>
            <person name="Toyoda A."/>
            <person name="Suzuki Y."/>
            <person name="Hashimoto A."/>
            <person name="Yamaguchi K."/>
            <person name="Sugano A."/>
            <person name="Kohara Y."/>
            <person name="Fujiyama A."/>
            <person name="Anterola A."/>
            <person name="Aoki S."/>
            <person name="Ashton N."/>
            <person name="Barbazuk W.B."/>
            <person name="Barker E."/>
            <person name="Bennetzen J."/>
            <person name="Bezanilla M."/>
            <person name="Blankenship R."/>
            <person name="Cho S.H."/>
            <person name="Dutcher S."/>
            <person name="Estelle M."/>
            <person name="Fawcett J.A."/>
            <person name="Gundlach H."/>
            <person name="Hanada K."/>
            <person name="Heyl A."/>
            <person name="Hicks K.A."/>
            <person name="Hugh J."/>
            <person name="Lohr M."/>
            <person name="Mayer K."/>
            <person name="Melkozernov A."/>
            <person name="Murata T."/>
            <person name="Nelson D."/>
            <person name="Pils B."/>
            <person name="Prigge M."/>
            <person name="Reiss B."/>
            <person name="Renner T."/>
            <person name="Rombauts S."/>
            <person name="Rushton P."/>
            <person name="Sanderfoot A."/>
            <person name="Schween G."/>
            <person name="Shiu S.-H."/>
            <person name="Stueber K."/>
            <person name="Theodoulou F.L."/>
            <person name="Tu H."/>
            <person name="Van de Peer Y."/>
            <person name="Verrier P.J."/>
            <person name="Waters E."/>
            <person name="Wood A."/>
            <person name="Yang L."/>
            <person name="Cove D."/>
            <person name="Cuming A."/>
            <person name="Hasebe M."/>
            <person name="Lucas S."/>
            <person name="Mishler D.B."/>
            <person name="Reski R."/>
            <person name="Grigoriev I."/>
            <person name="Quatrano R.S."/>
            <person name="Boore J.L."/>
        </authorList>
    </citation>
    <scope>NUCLEOTIDE SEQUENCE [LARGE SCALE GENOMIC DNA]</scope>
    <source>
        <strain evidence="12 13">cv. Gransden 2004</strain>
    </source>
</reference>
<evidence type="ECO:0000256" key="1">
    <source>
        <dbReference type="ARBA" id="ARBA00004389"/>
    </source>
</evidence>
<evidence type="ECO:0000256" key="6">
    <source>
        <dbReference type="ARBA" id="ARBA00022989"/>
    </source>
</evidence>
<proteinExistence type="inferred from homology"/>
<dbReference type="GO" id="GO:0005789">
    <property type="term" value="C:endoplasmic reticulum membrane"/>
    <property type="evidence" value="ECO:0000318"/>
    <property type="project" value="GO_Central"/>
</dbReference>
<protein>
    <recommendedName>
        <fullName evidence="9">BOS complex subunit NCLN</fullName>
    </recommendedName>
</protein>
<dbReference type="RefSeq" id="XP_024390762.1">
    <property type="nucleotide sequence ID" value="XM_024534994.2"/>
</dbReference>
<dbReference type="GO" id="GO:0009966">
    <property type="term" value="P:regulation of signal transduction"/>
    <property type="evidence" value="ECO:0000318"/>
    <property type="project" value="GO_Central"/>
</dbReference>
<evidence type="ECO:0000256" key="2">
    <source>
        <dbReference type="ARBA" id="ARBA00007717"/>
    </source>
</evidence>
<dbReference type="Pfam" id="PF04389">
    <property type="entry name" value="Peptidase_M28"/>
    <property type="match status" value="1"/>
</dbReference>
<sequence>MPHFACPADAVSRQCPNSQLDPLAIGNVCHSVRRMTVDSILLKVLRCGCRGFCGVGLQRLRGRLSGGVCHPVCTSSVVVLVRGEGAVMKGGRRQRAIGQAVVALMTVLMSMVVADAAAVVDVYRMIQYDLKGNPMGSRRAALNHHTVSGFDVQGADLSRAVVILPALKVNISSLDEFVQNKGLLGGLLLLLPQRSDETGGAEGDDSDEKVAKALAELEQWLVHNTFQYPVYFAYEDENLLKLLHEVAASDAAGRPASATNGGYKLVVSAPEAKKLTTPTITNIQGWLPGLRAEGDSLMLPTIAIVASYDTFGAAPALASGSDSNGSGVAMLLELARLFSRLYANPNTRGRYNLLFGLTSGSPYNYNGTSNWLRNFDQRLRESMEYALCLNSLGSSSDRMLLHVSKPPENAFIQQIFSEIESVAKDSDLTVELKHKKINISNSRVAWEHEQFSRQRITAVTLSHLEEPPELLQRTGGIADIRRSVNETVVLRNIKVVAESLARHIYGQQGKQVELFAAGSNLALNPSYVRSWLNLLGRTSRVAPFLGKNAPIINALHKELSQHTKDASLQHETLDSTFLFYDSTKAQLNVYQVASVTFDFIVALAVGSYLMLLFIVLFISTKGVKDFVGIFRKAPSRKYKST</sequence>
<keyword evidence="5" id="KW-0256">Endoplasmic reticulum</keyword>
<reference evidence="12" key="3">
    <citation type="submission" date="2020-12" db="UniProtKB">
        <authorList>
            <consortium name="EnsemblPlants"/>
        </authorList>
    </citation>
    <scope>IDENTIFICATION</scope>
</reference>
<feature type="domain" description="Peptidase M28" evidence="11">
    <location>
        <begin position="301"/>
        <end position="461"/>
    </location>
</feature>
<keyword evidence="7 10" id="KW-0472">Membrane</keyword>
<name>A0A7I4AAL8_PHYPA</name>
<evidence type="ECO:0000256" key="3">
    <source>
        <dbReference type="ARBA" id="ARBA00022692"/>
    </source>
</evidence>
<keyword evidence="13" id="KW-1185">Reference proteome</keyword>
<keyword evidence="4" id="KW-0732">Signal</keyword>
<keyword evidence="6 10" id="KW-1133">Transmembrane helix</keyword>
<keyword evidence="8" id="KW-0325">Glycoprotein</keyword>
<organism evidence="12 13">
    <name type="scientific">Physcomitrium patens</name>
    <name type="common">Spreading-leaved earth moss</name>
    <name type="synonym">Physcomitrella patens</name>
    <dbReference type="NCBI Taxonomy" id="3218"/>
    <lineage>
        <taxon>Eukaryota</taxon>
        <taxon>Viridiplantae</taxon>
        <taxon>Streptophyta</taxon>
        <taxon>Embryophyta</taxon>
        <taxon>Bryophyta</taxon>
        <taxon>Bryophytina</taxon>
        <taxon>Bryopsida</taxon>
        <taxon>Funariidae</taxon>
        <taxon>Funariales</taxon>
        <taxon>Funariaceae</taxon>
        <taxon>Physcomitrium</taxon>
    </lineage>
</organism>
<comment type="similarity">
    <text evidence="2">Belongs to the nicastrin family.</text>
</comment>
<evidence type="ECO:0000259" key="11">
    <source>
        <dbReference type="Pfam" id="PF04389"/>
    </source>
</evidence>
<dbReference type="AlphaFoldDB" id="A0A7I4AAL8"/>
<dbReference type="KEGG" id="ppp:112289631"/>